<dbReference type="AlphaFoldDB" id="A0A9Q3BFA8"/>
<dbReference type="OrthoDB" id="3189033at2759"/>
<organism evidence="3 4">
    <name type="scientific">Austropuccinia psidii MF-1</name>
    <dbReference type="NCBI Taxonomy" id="1389203"/>
    <lineage>
        <taxon>Eukaryota</taxon>
        <taxon>Fungi</taxon>
        <taxon>Dikarya</taxon>
        <taxon>Basidiomycota</taxon>
        <taxon>Pucciniomycotina</taxon>
        <taxon>Pucciniomycetes</taxon>
        <taxon>Pucciniales</taxon>
        <taxon>Sphaerophragmiaceae</taxon>
        <taxon>Austropuccinia</taxon>
    </lineage>
</organism>
<accession>A0A9Q3BFA8</accession>
<evidence type="ECO:0000313" key="4">
    <source>
        <dbReference type="Proteomes" id="UP000765509"/>
    </source>
</evidence>
<comment type="caution">
    <text evidence="3">The sequence shown here is derived from an EMBL/GenBank/DDBJ whole genome shotgun (WGS) entry which is preliminary data.</text>
</comment>
<evidence type="ECO:0000256" key="1">
    <source>
        <dbReference type="SAM" id="MobiDB-lite"/>
    </source>
</evidence>
<reference evidence="3" key="1">
    <citation type="submission" date="2021-03" db="EMBL/GenBank/DDBJ databases">
        <title>Draft genome sequence of rust myrtle Austropuccinia psidii MF-1, a brazilian biotype.</title>
        <authorList>
            <person name="Quecine M.C."/>
            <person name="Pachon D.M.R."/>
            <person name="Bonatelli M.L."/>
            <person name="Correr F.H."/>
            <person name="Franceschini L.M."/>
            <person name="Leite T.F."/>
            <person name="Margarido G.R.A."/>
            <person name="Almeida C.A."/>
            <person name="Ferrarezi J.A."/>
            <person name="Labate C.A."/>
        </authorList>
    </citation>
    <scope>NUCLEOTIDE SEQUENCE</scope>
    <source>
        <strain evidence="3">MF-1</strain>
    </source>
</reference>
<protein>
    <submittedName>
        <fullName evidence="3">Uncharacterized protein</fullName>
    </submittedName>
</protein>
<keyword evidence="4" id="KW-1185">Reference proteome</keyword>
<keyword evidence="2" id="KW-0812">Transmembrane</keyword>
<feature type="transmembrane region" description="Helical" evidence="2">
    <location>
        <begin position="208"/>
        <end position="232"/>
    </location>
</feature>
<keyword evidence="2" id="KW-0472">Membrane</keyword>
<keyword evidence="2" id="KW-1133">Transmembrane helix</keyword>
<name>A0A9Q3BFA8_9BASI</name>
<feature type="region of interest" description="Disordered" evidence="1">
    <location>
        <begin position="286"/>
        <end position="311"/>
    </location>
</feature>
<proteinExistence type="predicted"/>
<dbReference type="EMBL" id="AVOT02000645">
    <property type="protein sequence ID" value="MBW0463875.1"/>
    <property type="molecule type" value="Genomic_DNA"/>
</dbReference>
<evidence type="ECO:0000256" key="2">
    <source>
        <dbReference type="SAM" id="Phobius"/>
    </source>
</evidence>
<gene>
    <name evidence="3" type="ORF">O181_003590</name>
</gene>
<sequence length="417" mass="46834">MSHRPQFGGGMPENGNTQHVVWSDQRPTQPQSNNLGSTNLVAATKGPLPSVLFAIPFPDPGPTHRKSRNTPSLMLYSLPRANYIKPPKQANGRREKEALIKKIERKWQEEVQEGQDVKDGKIENPSSWKRFKGTVLCTASRVLKWLPDSSIETLGRLPPGKKLGLITILYPHEADEMTLGPVNRQPQEIRQGIEDLLRRARKTALIKIGVSGLLLPVTAAIDFFLIIPIFAFEINIVYFTLQINGVRKVTAITRANASAKNGGSQAFGKRASRKRVHLKERMINARRRDGGHQNGEGDIELSPQPTSPRLPDEPIPGDIFNFQQSRPQVFQHIMAHVYSLCSAADPIAFPSRPNGSTIPPFRPDRRLSAELIQSFREQVTADVALRHNLDPEFVTKDLRRCLKKGVKNYMRTLRRVN</sequence>
<evidence type="ECO:0000313" key="3">
    <source>
        <dbReference type="EMBL" id="MBW0463875.1"/>
    </source>
</evidence>
<dbReference type="Proteomes" id="UP000765509">
    <property type="component" value="Unassembled WGS sequence"/>
</dbReference>